<dbReference type="OrthoDB" id="2737285at2"/>
<dbReference type="EMBL" id="FONN01000051">
    <property type="protein sequence ID" value="SFF48430.1"/>
    <property type="molecule type" value="Genomic_DNA"/>
</dbReference>
<dbReference type="AlphaFoldDB" id="A0A1I2J344"/>
<organism evidence="1 2">
    <name type="scientific">Paenibacillus algorifonticola</name>
    <dbReference type="NCBI Taxonomy" id="684063"/>
    <lineage>
        <taxon>Bacteria</taxon>
        <taxon>Bacillati</taxon>
        <taxon>Bacillota</taxon>
        <taxon>Bacilli</taxon>
        <taxon>Bacillales</taxon>
        <taxon>Paenibacillaceae</taxon>
        <taxon>Paenibacillus</taxon>
    </lineage>
</organism>
<protein>
    <submittedName>
        <fullName evidence="1">Uncharacterized protein</fullName>
    </submittedName>
</protein>
<evidence type="ECO:0000313" key="2">
    <source>
        <dbReference type="Proteomes" id="UP000183410"/>
    </source>
</evidence>
<name>A0A1I2J344_9BACL</name>
<keyword evidence="2" id="KW-1185">Reference proteome</keyword>
<gene>
    <name evidence="1" type="ORF">SAMN04487969_1513</name>
</gene>
<proteinExistence type="predicted"/>
<accession>A0A1I2J344</accession>
<dbReference type="RefSeq" id="WP_046234799.1">
    <property type="nucleotide sequence ID" value="NZ_FONN01000051.1"/>
</dbReference>
<reference evidence="2" key="1">
    <citation type="submission" date="2016-10" db="EMBL/GenBank/DDBJ databases">
        <authorList>
            <person name="Varghese N."/>
            <person name="Submissions S."/>
        </authorList>
    </citation>
    <scope>NUCLEOTIDE SEQUENCE [LARGE SCALE GENOMIC DNA]</scope>
    <source>
        <strain evidence="2">CGMCC 1.10223</strain>
    </source>
</reference>
<evidence type="ECO:0000313" key="1">
    <source>
        <dbReference type="EMBL" id="SFF48430.1"/>
    </source>
</evidence>
<dbReference type="Proteomes" id="UP000183410">
    <property type="component" value="Unassembled WGS sequence"/>
</dbReference>
<sequence>MDKIVIENECYINTKLAAAIIGISEFKFRRIIIKNEVEIKFRKIKGINYLNEQKIIQYASSVNWDVFITLKEAKEMLNIDEYSFNRFVSAESNKVINNPFYGQIISKNVILNALSESKYDSVLEMTISDICKHLQLSYGTVERHISRHLDHIHIRKNLLHGYIVSKSLVEEWIIDKNFDTSNYYTFEQTMLKLSINWPGMNMLMRKDKLQGQSSLFYNFLFTKESVDKYQSYMEFLKKDCLSVVEAANELKIGRKYTMGLIRSGLLGELFIYDFKNEWFVTRQEVEEYKISIRYLQDNYYTHKDLCAKYDNLVANNLFKHNKEKGIQQVLVVLPDSEVLRKLLLKADVDRYISFANQDPYFRSPYESFKNAEDVFLCSVSEFEMDSSVKETFEIYCEFALNKMKKSIKHSKFHEEGRKYSNFIKKLCKSISGNDQNVLLPIRKNIWLYSHEEIDQQMQLLSGKDISIFQQFLRYVLKIYKEKCEFGDVNWKIVKINKKSNPIIVSEELYNEIEANLINVQIHLSQAVSNRFYAMNWLFLLLHFFIGWRAGDKANLAFPDLKFIRKDGGIVDFTYVLNQGLSLDEAYRIRSQYHYTDLRANKSKYNDRVREGKELNFTVKRSHLIVLMTAITLCTLHMHEYGYKHLICDKRGVCAPIPTVSSRRFIKRSLSHLTNSELNTISSSSLCNTFMSRLLYKAAEDGKNSNSSLILTQASRGHARLGNTMIEHYIAQLKDGPWSNLLVSLCNETFFGGAKLKLIESIISLCGFKPVDSYENKTKMIGSIDQVLNGITGAEQFATMVNTIQTQKVNLAIKIIKQDICLIDEEEFRSCISALVRGEMPAKIRDAQCLVGGVDHCPFPLNSSCKGCDFLLPEDLILISIGNELRERVTRMALASHLGQLQKEFIWIYRLLKLVQEAAEELGEEVTLALIPHYHESMETLELALKNKRILEYELTLLGE</sequence>